<dbReference type="AlphaFoldDB" id="A0A0B2WSH6"/>
<comment type="caution">
    <text evidence="2">The sequence shown here is derived from an EMBL/GenBank/DDBJ whole genome shotgun (WGS) entry which is preliminary data.</text>
</comment>
<dbReference type="HOGENOM" id="CLU_1669781_0_0_1"/>
<dbReference type="Pfam" id="PF17100">
    <property type="entry name" value="NACHT_N"/>
    <property type="match status" value="1"/>
</dbReference>
<protein>
    <recommendedName>
        <fullName evidence="1">NWD NACHT-NTPase N-terminal domain-containing protein</fullName>
    </recommendedName>
</protein>
<sequence>MKSKRLSQTMMLHLCTLTPPLPDPIVNQELFRKGLVHIVGRMAWYMHLALLLLPNSWQPDDELRGQRNVVRERLIGLHRKVLELEMNYVCAAASVWNAAGKNVIGWDSVDKLVKTVLELDGQFAEVVEKHCVEGTRERLLQLCRDVDMSAATGSEATQ</sequence>
<dbReference type="RefSeq" id="XP_040676971.1">
    <property type="nucleotide sequence ID" value="XM_040825065.1"/>
</dbReference>
<accession>A0A0B2WSH6</accession>
<dbReference type="STRING" id="1081103.A0A0B2WSH6"/>
<name>A0A0B2WSH6_METAS</name>
<dbReference type="Proteomes" id="UP000030816">
    <property type="component" value="Unassembled WGS sequence"/>
</dbReference>
<evidence type="ECO:0000313" key="2">
    <source>
        <dbReference type="EMBL" id="KHN95905.1"/>
    </source>
</evidence>
<organism evidence="2 3">
    <name type="scientific">Metarhizium album (strain ARSEF 1941)</name>
    <dbReference type="NCBI Taxonomy" id="1081103"/>
    <lineage>
        <taxon>Eukaryota</taxon>
        <taxon>Fungi</taxon>
        <taxon>Dikarya</taxon>
        <taxon>Ascomycota</taxon>
        <taxon>Pezizomycotina</taxon>
        <taxon>Sordariomycetes</taxon>
        <taxon>Hypocreomycetidae</taxon>
        <taxon>Hypocreales</taxon>
        <taxon>Clavicipitaceae</taxon>
        <taxon>Metarhizium</taxon>
    </lineage>
</organism>
<evidence type="ECO:0000313" key="3">
    <source>
        <dbReference type="Proteomes" id="UP000030816"/>
    </source>
</evidence>
<evidence type="ECO:0000259" key="1">
    <source>
        <dbReference type="Pfam" id="PF17100"/>
    </source>
</evidence>
<dbReference type="InterPro" id="IPR031359">
    <property type="entry name" value="NACHT_N"/>
</dbReference>
<gene>
    <name evidence="2" type="ORF">MAM_06267</name>
</gene>
<keyword evidence="3" id="KW-1185">Reference proteome</keyword>
<dbReference type="OrthoDB" id="4919232at2759"/>
<feature type="domain" description="NWD NACHT-NTPase N-terminal" evidence="1">
    <location>
        <begin position="14"/>
        <end position="118"/>
    </location>
</feature>
<dbReference type="EMBL" id="AZHE01000019">
    <property type="protein sequence ID" value="KHN95905.1"/>
    <property type="molecule type" value="Genomic_DNA"/>
</dbReference>
<proteinExistence type="predicted"/>
<dbReference type="GeneID" id="63740722"/>
<reference evidence="2 3" key="1">
    <citation type="journal article" date="2014" name="Proc. Natl. Acad. Sci. U.S.A.">
        <title>Trajectory and genomic determinants of fungal-pathogen speciation and host adaptation.</title>
        <authorList>
            <person name="Hu X."/>
            <person name="Xiao G."/>
            <person name="Zheng P."/>
            <person name="Shang Y."/>
            <person name="Su Y."/>
            <person name="Zhang X."/>
            <person name="Liu X."/>
            <person name="Zhan S."/>
            <person name="St Leger R.J."/>
            <person name="Wang C."/>
        </authorList>
    </citation>
    <scope>NUCLEOTIDE SEQUENCE [LARGE SCALE GENOMIC DNA]</scope>
    <source>
        <strain evidence="2 3">ARSEF 1941</strain>
    </source>
</reference>